<dbReference type="InterPro" id="IPR015867">
    <property type="entry name" value="N-reg_PII/ATP_PRibTrfase_C"/>
</dbReference>
<dbReference type="SUPFAM" id="SSF54913">
    <property type="entry name" value="GlnB-like"/>
    <property type="match status" value="1"/>
</dbReference>
<keyword evidence="3" id="KW-1133">Transmembrane helix</keyword>
<dbReference type="PANTHER" id="PTHR23419:SF2">
    <property type="entry name" value="CUTA DIVALENT CATION TOLERANCE HOMOLOG-LIKE"/>
    <property type="match status" value="1"/>
</dbReference>
<evidence type="ECO:0000256" key="2">
    <source>
        <dbReference type="ARBA" id="ARBA00011233"/>
    </source>
</evidence>
<reference evidence="4 5" key="1">
    <citation type="journal article" date="2022" name="Gigascience">
        <title>A chromosome-level genome assembly and annotation of the desert horned lizard, Phrynosoma platyrhinos, provides insight into chromosomal rearrangements among reptiles.</title>
        <authorList>
            <person name="Koochekian N."/>
            <person name="Ascanio A."/>
            <person name="Farleigh K."/>
            <person name="Card D.C."/>
            <person name="Schield D.R."/>
            <person name="Castoe T.A."/>
            <person name="Jezkova T."/>
        </authorList>
    </citation>
    <scope>NUCLEOTIDE SEQUENCE [LARGE SCALE GENOMIC DNA]</scope>
    <source>
        <strain evidence="4">NK-2021</strain>
    </source>
</reference>
<evidence type="ECO:0000256" key="3">
    <source>
        <dbReference type="SAM" id="Phobius"/>
    </source>
</evidence>
<gene>
    <name evidence="4" type="ORF">JD844_004880</name>
</gene>
<evidence type="ECO:0000256" key="1">
    <source>
        <dbReference type="ARBA" id="ARBA00010169"/>
    </source>
</evidence>
<evidence type="ECO:0000313" key="5">
    <source>
        <dbReference type="Proteomes" id="UP000826234"/>
    </source>
</evidence>
<comment type="caution">
    <text evidence="4">The sequence shown here is derived from an EMBL/GenBank/DDBJ whole genome shotgun (WGS) entry which is preliminary data.</text>
</comment>
<feature type="transmembrane region" description="Helical" evidence="3">
    <location>
        <begin position="25"/>
        <end position="43"/>
    </location>
</feature>
<proteinExistence type="inferred from homology"/>
<name>A0ABQ7SDW4_PHRPL</name>
<keyword evidence="3" id="KW-0472">Membrane</keyword>
<dbReference type="InterPro" id="IPR004323">
    <property type="entry name" value="Ion_tolerance_CutA"/>
</dbReference>
<organism evidence="4 5">
    <name type="scientific">Phrynosoma platyrhinos</name>
    <name type="common">Desert horned lizard</name>
    <dbReference type="NCBI Taxonomy" id="52577"/>
    <lineage>
        <taxon>Eukaryota</taxon>
        <taxon>Metazoa</taxon>
        <taxon>Chordata</taxon>
        <taxon>Craniata</taxon>
        <taxon>Vertebrata</taxon>
        <taxon>Euteleostomi</taxon>
        <taxon>Lepidosauria</taxon>
        <taxon>Squamata</taxon>
        <taxon>Bifurcata</taxon>
        <taxon>Unidentata</taxon>
        <taxon>Episquamata</taxon>
        <taxon>Toxicofera</taxon>
        <taxon>Iguania</taxon>
        <taxon>Phrynosomatidae</taxon>
        <taxon>Phrynosomatinae</taxon>
        <taxon>Phrynosoma</taxon>
    </lineage>
</organism>
<dbReference type="Proteomes" id="UP000826234">
    <property type="component" value="Unassembled WGS sequence"/>
</dbReference>
<comment type="similarity">
    <text evidence="1">Belongs to the CutA family.</text>
</comment>
<dbReference type="PANTHER" id="PTHR23419">
    <property type="entry name" value="DIVALENT CATION TOLERANCE CUTA-RELATED"/>
    <property type="match status" value="1"/>
</dbReference>
<sequence>MEELKQRCHQGLLAVLPSWAFRPGYIMTLLLAGAFSLLMFPLLRMIGLQVHATITGSYISGSHSLALLSCPNEQIARDIARAIMEKKLAASVDIFPRTSTM</sequence>
<comment type="subunit">
    <text evidence="2">Homotrimer.</text>
</comment>
<dbReference type="EMBL" id="JAIPUX010005291">
    <property type="protein sequence ID" value="KAH0615521.1"/>
    <property type="molecule type" value="Genomic_DNA"/>
</dbReference>
<accession>A0ABQ7SDW4</accession>
<evidence type="ECO:0000313" key="4">
    <source>
        <dbReference type="EMBL" id="KAH0615521.1"/>
    </source>
</evidence>
<dbReference type="Gene3D" id="3.30.70.120">
    <property type="match status" value="1"/>
</dbReference>
<protein>
    <submittedName>
        <fullName evidence="4">Uncharacterized protein</fullName>
    </submittedName>
</protein>
<keyword evidence="5" id="KW-1185">Reference proteome</keyword>
<dbReference type="Pfam" id="PF03091">
    <property type="entry name" value="CutA1"/>
    <property type="match status" value="1"/>
</dbReference>
<keyword evidence="3" id="KW-0812">Transmembrane</keyword>
<dbReference type="InterPro" id="IPR011322">
    <property type="entry name" value="N-reg_PII-like_a/b"/>
</dbReference>